<proteinExistence type="predicted"/>
<evidence type="ECO:0000313" key="2">
    <source>
        <dbReference type="Proteomes" id="UP000054544"/>
    </source>
</evidence>
<gene>
    <name evidence="1" type="ORF">H634G_11585</name>
</gene>
<feature type="non-terminal residue" evidence="1">
    <location>
        <position position="59"/>
    </location>
</feature>
<accession>A0A0D9NH91</accession>
<dbReference type="Proteomes" id="UP000054544">
    <property type="component" value="Unassembled WGS sequence"/>
</dbReference>
<dbReference type="AlphaFoldDB" id="A0A0D9NH91"/>
<organism evidence="1 2">
    <name type="scientific">Metarhizium anisopliae BRIP 53293</name>
    <dbReference type="NCBI Taxonomy" id="1291518"/>
    <lineage>
        <taxon>Eukaryota</taxon>
        <taxon>Fungi</taxon>
        <taxon>Dikarya</taxon>
        <taxon>Ascomycota</taxon>
        <taxon>Pezizomycotina</taxon>
        <taxon>Sordariomycetes</taxon>
        <taxon>Hypocreomycetidae</taxon>
        <taxon>Hypocreales</taxon>
        <taxon>Clavicipitaceae</taxon>
        <taxon>Metarhizium</taxon>
    </lineage>
</organism>
<keyword evidence="2" id="KW-1185">Reference proteome</keyword>
<evidence type="ECO:0000313" key="1">
    <source>
        <dbReference type="EMBL" id="KJK73301.1"/>
    </source>
</evidence>
<protein>
    <submittedName>
        <fullName evidence="1">Uncharacterized protein</fullName>
    </submittedName>
</protein>
<dbReference type="EMBL" id="KE385005">
    <property type="protein sequence ID" value="KJK73301.1"/>
    <property type="molecule type" value="Genomic_DNA"/>
</dbReference>
<sequence>MSTNQLKNGALSIKTASAGDMEALRQSAEDWEHRLGNGATVRIPTYGVLVHGIRTNSMD</sequence>
<reference evidence="2" key="1">
    <citation type="journal article" date="2014" name="BMC Genomics">
        <title>The genome sequence of the biocontrol fungus Metarhizium anisopliae and comparative genomics of Metarhizium species.</title>
        <authorList>
            <person name="Pattemore J.A."/>
            <person name="Hane J.K."/>
            <person name="Williams A.H."/>
            <person name="Wilson B.A."/>
            <person name="Stodart B.J."/>
            <person name="Ash G.J."/>
        </authorList>
    </citation>
    <scope>NUCLEOTIDE SEQUENCE [LARGE SCALE GENOMIC DNA]</scope>
    <source>
        <strain evidence="2">BRIP 53293</strain>
    </source>
</reference>
<name>A0A0D9NH91_METAN</name>